<gene>
    <name evidence="2" type="ORF">SAMN04488515_3195</name>
</gene>
<protein>
    <submittedName>
        <fullName evidence="2">2OG-Fe(II) oxygenase superfamily protein</fullName>
    </submittedName>
</protein>
<sequence>MNQASTALAATDKTEAVYALDLESLYISPDQAATIGKRYSQQYQSGKPYHYIGIDDFLPLAIAEKVREEAMQIDAKPPEHSSAQEHLKASYNPDILPAYSRLVFNALNSHSFIRFLEEMTGIDGLIPDPYFKGGGIHRTSNGGYLGIHADFNHHKQMNLERRLNVLIYLNPDWKEEYGGSFEIWTDDMGKKIASFPPIMNRMCCFSTSSTSMHGNPDPINHPDGQPRISIALYYYTATWSDSKVAHSTLFRVRPGTGDKETKGQDRLRIMRKYTPPVLHGTGEKVLRKLKLV</sequence>
<accession>A0A1I0RT32</accession>
<reference evidence="2 3" key="1">
    <citation type="submission" date="2016-10" db="EMBL/GenBank/DDBJ databases">
        <authorList>
            <person name="de Groot N.N."/>
        </authorList>
    </citation>
    <scope>NUCLEOTIDE SEQUENCE [LARGE SCALE GENOMIC DNA]</scope>
    <source>
        <strain evidence="2 3">DSM 17925</strain>
    </source>
</reference>
<organism evidence="2 3">
    <name type="scientific">Cognatiyoonia koreensis</name>
    <dbReference type="NCBI Taxonomy" id="364200"/>
    <lineage>
        <taxon>Bacteria</taxon>
        <taxon>Pseudomonadati</taxon>
        <taxon>Pseudomonadota</taxon>
        <taxon>Alphaproteobacteria</taxon>
        <taxon>Rhodobacterales</taxon>
        <taxon>Paracoccaceae</taxon>
        <taxon>Cognatiyoonia</taxon>
    </lineage>
</organism>
<name>A0A1I0RT32_9RHOB</name>
<dbReference type="AlphaFoldDB" id="A0A1I0RT32"/>
<dbReference type="OrthoDB" id="9783171at2"/>
<dbReference type="EMBL" id="FOIZ01000002">
    <property type="protein sequence ID" value="SEW44450.1"/>
    <property type="molecule type" value="Genomic_DNA"/>
</dbReference>
<keyword evidence="3" id="KW-1185">Reference proteome</keyword>
<feature type="domain" description="Prolyl 4-hydroxylase alpha subunit Fe(2+) 2OG dioxygenase" evidence="1">
    <location>
        <begin position="136"/>
        <end position="235"/>
    </location>
</feature>
<dbReference type="STRING" id="364200.SAMN04488515_3195"/>
<evidence type="ECO:0000313" key="2">
    <source>
        <dbReference type="EMBL" id="SEW44450.1"/>
    </source>
</evidence>
<dbReference type="Pfam" id="PF13640">
    <property type="entry name" value="2OG-FeII_Oxy_3"/>
    <property type="match status" value="1"/>
</dbReference>
<dbReference type="Proteomes" id="UP000199167">
    <property type="component" value="Unassembled WGS sequence"/>
</dbReference>
<evidence type="ECO:0000259" key="1">
    <source>
        <dbReference type="Pfam" id="PF13640"/>
    </source>
</evidence>
<evidence type="ECO:0000313" key="3">
    <source>
        <dbReference type="Proteomes" id="UP000199167"/>
    </source>
</evidence>
<dbReference type="RefSeq" id="WP_089997204.1">
    <property type="nucleotide sequence ID" value="NZ_FOIZ01000002.1"/>
</dbReference>
<dbReference type="Gene3D" id="2.60.120.620">
    <property type="entry name" value="q2cbj1_9rhob like domain"/>
    <property type="match status" value="1"/>
</dbReference>
<dbReference type="InterPro" id="IPR044862">
    <property type="entry name" value="Pro_4_hyd_alph_FE2OG_OXY"/>
</dbReference>
<proteinExistence type="predicted"/>